<keyword evidence="2" id="KW-0201">Cytochrome c-type biogenesis</keyword>
<evidence type="ECO:0000313" key="7">
    <source>
        <dbReference type="Proteomes" id="UP000658258"/>
    </source>
</evidence>
<keyword evidence="3" id="KW-1015">Disulfide bond</keyword>
<organism evidence="6 7">
    <name type="scientific">Roseivirga thermotolerans</name>
    <dbReference type="NCBI Taxonomy" id="1758176"/>
    <lineage>
        <taxon>Bacteria</taxon>
        <taxon>Pseudomonadati</taxon>
        <taxon>Bacteroidota</taxon>
        <taxon>Cytophagia</taxon>
        <taxon>Cytophagales</taxon>
        <taxon>Roseivirgaceae</taxon>
        <taxon>Roseivirga</taxon>
    </lineage>
</organism>
<keyword evidence="4" id="KW-0676">Redox-active center</keyword>
<dbReference type="InterPro" id="IPR013740">
    <property type="entry name" value="Redoxin"/>
</dbReference>
<dbReference type="RefSeq" id="WP_189630012.1">
    <property type="nucleotide sequence ID" value="NZ_BNAG01000002.1"/>
</dbReference>
<dbReference type="Proteomes" id="UP000658258">
    <property type="component" value="Unassembled WGS sequence"/>
</dbReference>
<dbReference type="PANTHER" id="PTHR42852:SF6">
    <property type="entry name" value="THIOL:DISULFIDE INTERCHANGE PROTEIN DSBE"/>
    <property type="match status" value="1"/>
</dbReference>
<dbReference type="PROSITE" id="PS00194">
    <property type="entry name" value="THIOREDOXIN_1"/>
    <property type="match status" value="1"/>
</dbReference>
<dbReference type="Pfam" id="PF08534">
    <property type="entry name" value="Redoxin"/>
    <property type="match status" value="1"/>
</dbReference>
<proteinExistence type="predicted"/>
<protein>
    <recommendedName>
        <fullName evidence="5">Thioredoxin domain-containing protein</fullName>
    </recommendedName>
</protein>
<comment type="subcellular location">
    <subcellularLocation>
        <location evidence="1">Cell envelope</location>
    </subcellularLocation>
</comment>
<accession>A0ABQ3I4Q9</accession>
<evidence type="ECO:0000256" key="3">
    <source>
        <dbReference type="ARBA" id="ARBA00023157"/>
    </source>
</evidence>
<comment type="caution">
    <text evidence="6">The sequence shown here is derived from an EMBL/GenBank/DDBJ whole genome shotgun (WGS) entry which is preliminary data.</text>
</comment>
<gene>
    <name evidence="6" type="ORF">GCM10011340_19220</name>
</gene>
<dbReference type="CDD" id="cd02966">
    <property type="entry name" value="TlpA_like_family"/>
    <property type="match status" value="1"/>
</dbReference>
<reference evidence="7" key="1">
    <citation type="journal article" date="2019" name="Int. J. Syst. Evol. Microbiol.">
        <title>The Global Catalogue of Microorganisms (GCM) 10K type strain sequencing project: providing services to taxonomists for standard genome sequencing and annotation.</title>
        <authorList>
            <consortium name="The Broad Institute Genomics Platform"/>
            <consortium name="The Broad Institute Genome Sequencing Center for Infectious Disease"/>
            <person name="Wu L."/>
            <person name="Ma J."/>
        </authorList>
    </citation>
    <scope>NUCLEOTIDE SEQUENCE [LARGE SCALE GENOMIC DNA]</scope>
    <source>
        <strain evidence="7">CGMCC 1.15111</strain>
    </source>
</reference>
<name>A0ABQ3I4Q9_9BACT</name>
<dbReference type="Gene3D" id="3.40.30.10">
    <property type="entry name" value="Glutaredoxin"/>
    <property type="match status" value="1"/>
</dbReference>
<dbReference type="SUPFAM" id="SSF52833">
    <property type="entry name" value="Thioredoxin-like"/>
    <property type="match status" value="1"/>
</dbReference>
<evidence type="ECO:0000256" key="4">
    <source>
        <dbReference type="ARBA" id="ARBA00023284"/>
    </source>
</evidence>
<dbReference type="InterPro" id="IPR017937">
    <property type="entry name" value="Thioredoxin_CS"/>
</dbReference>
<dbReference type="InterPro" id="IPR013766">
    <property type="entry name" value="Thioredoxin_domain"/>
</dbReference>
<keyword evidence="7" id="KW-1185">Reference proteome</keyword>
<evidence type="ECO:0000313" key="6">
    <source>
        <dbReference type="EMBL" id="GHE63908.1"/>
    </source>
</evidence>
<dbReference type="PROSITE" id="PS51352">
    <property type="entry name" value="THIOREDOXIN_2"/>
    <property type="match status" value="1"/>
</dbReference>
<dbReference type="InterPro" id="IPR050553">
    <property type="entry name" value="Thioredoxin_ResA/DsbE_sf"/>
</dbReference>
<evidence type="ECO:0000259" key="5">
    <source>
        <dbReference type="PROSITE" id="PS51352"/>
    </source>
</evidence>
<sequence length="195" mass="22108">MKGPKKKKPTRRDFIELAIILVVFAVIYLTGSQAKVFGKVQQAVLYTGIMNARELDEMAIKEANYNFKFTNESGQIVSAQTLKGKTIFMNIWATWCAPCVAEMPGINALYEKVKDDKDVVFLMISEDRDFQKAKDWIADKGFDLPIHQLASQLPTVYETGVVPTTFVISKDGKIVVKKTGMANYNTKRFERLLRK</sequence>
<dbReference type="EMBL" id="BNAG01000002">
    <property type="protein sequence ID" value="GHE63908.1"/>
    <property type="molecule type" value="Genomic_DNA"/>
</dbReference>
<feature type="domain" description="Thioredoxin" evidence="5">
    <location>
        <begin position="58"/>
        <end position="195"/>
    </location>
</feature>
<evidence type="ECO:0000256" key="2">
    <source>
        <dbReference type="ARBA" id="ARBA00022748"/>
    </source>
</evidence>
<dbReference type="PANTHER" id="PTHR42852">
    <property type="entry name" value="THIOL:DISULFIDE INTERCHANGE PROTEIN DSBE"/>
    <property type="match status" value="1"/>
</dbReference>
<dbReference type="InterPro" id="IPR036249">
    <property type="entry name" value="Thioredoxin-like_sf"/>
</dbReference>
<evidence type="ECO:0000256" key="1">
    <source>
        <dbReference type="ARBA" id="ARBA00004196"/>
    </source>
</evidence>